<proteinExistence type="predicted"/>
<dbReference type="AlphaFoldDB" id="A0A853F2U6"/>
<protein>
    <submittedName>
        <fullName evidence="3">BON domain-containing protein</fullName>
    </submittedName>
</protein>
<dbReference type="PROSITE" id="PS51257">
    <property type="entry name" value="PROKAR_LIPOPROTEIN"/>
    <property type="match status" value="1"/>
</dbReference>
<dbReference type="PANTHER" id="PTHR34606">
    <property type="entry name" value="BON DOMAIN-CONTAINING PROTEIN"/>
    <property type="match status" value="1"/>
</dbReference>
<dbReference type="PROSITE" id="PS50914">
    <property type="entry name" value="BON"/>
    <property type="match status" value="1"/>
</dbReference>
<dbReference type="Proteomes" id="UP000568751">
    <property type="component" value="Unassembled WGS sequence"/>
</dbReference>
<dbReference type="InterPro" id="IPR007055">
    <property type="entry name" value="BON_dom"/>
</dbReference>
<accession>A0A853F2U6</accession>
<evidence type="ECO:0000313" key="3">
    <source>
        <dbReference type="EMBL" id="NYT27737.1"/>
    </source>
</evidence>
<reference evidence="3 4" key="1">
    <citation type="submission" date="2020-05" db="EMBL/GenBank/DDBJ databases">
        <title>Horizontal transmission and recombination maintain forever young bacterial symbiont genomes.</title>
        <authorList>
            <person name="Russell S.L."/>
            <person name="Pepper-Tunick E."/>
            <person name="Svedberg J."/>
            <person name="Byrne A."/>
            <person name="Ruelas Castillo J."/>
            <person name="Vollmers C."/>
            <person name="Beinart R.A."/>
            <person name="Corbett-Detig R."/>
        </authorList>
    </citation>
    <scope>NUCLEOTIDE SEQUENCE [LARGE SCALE GENOMIC DNA]</scope>
    <source>
        <strain evidence="3">455</strain>
    </source>
</reference>
<evidence type="ECO:0000259" key="2">
    <source>
        <dbReference type="PROSITE" id="PS50914"/>
    </source>
</evidence>
<dbReference type="EMBL" id="JACCHT010000001">
    <property type="protein sequence ID" value="NYT27737.1"/>
    <property type="molecule type" value="Genomic_DNA"/>
</dbReference>
<dbReference type="Pfam" id="PF04972">
    <property type="entry name" value="BON"/>
    <property type="match status" value="2"/>
</dbReference>
<evidence type="ECO:0000313" key="4">
    <source>
        <dbReference type="Proteomes" id="UP000568751"/>
    </source>
</evidence>
<name>A0A853F2U6_9GAMM</name>
<keyword evidence="1" id="KW-0175">Coiled coil</keyword>
<feature type="coiled-coil region" evidence="1">
    <location>
        <begin position="193"/>
        <end position="236"/>
    </location>
</feature>
<comment type="caution">
    <text evidence="3">The sequence shown here is derived from an EMBL/GenBank/DDBJ whole genome shotgun (WGS) entry which is preliminary data.</text>
</comment>
<feature type="domain" description="BON" evidence="2">
    <location>
        <begin position="122"/>
        <end position="192"/>
    </location>
</feature>
<evidence type="ECO:0000256" key="1">
    <source>
        <dbReference type="SAM" id="Coils"/>
    </source>
</evidence>
<dbReference type="InterPro" id="IPR051686">
    <property type="entry name" value="Lipoprotein_DolP"/>
</dbReference>
<sequence>MKKIILSLLITIGTLFLSGCLISSVVGTTIVVSNDRRTTGEVIDDTGIEFSLFSWSGEDKMLKDTHLNFMVYNKEVVITGEVPTVSIRNYITKQAPFKDFKIRKVTNEVRVAKNTGLVSRAKDSAITLSAKALFHNQEVFNPLHVEIMTENRTVYLMGALTAREADKATKIVSTIGGVERVVKLFHYLKARPAAEIESEKRKQLEAEKQAKLEAKRAIIKAKKEVLRRQIQALDSNSGTSF</sequence>
<organism evidence="3 4">
    <name type="scientific">Candidatus Thiodubiliella endoseptemdiera</name>
    <dbReference type="NCBI Taxonomy" id="2738886"/>
    <lineage>
        <taxon>Bacteria</taxon>
        <taxon>Pseudomonadati</taxon>
        <taxon>Pseudomonadota</taxon>
        <taxon>Gammaproteobacteria</taxon>
        <taxon>Candidatus Pseudothioglobaceae</taxon>
        <taxon>Candidatus Thiodubiliella</taxon>
    </lineage>
</organism>
<dbReference type="PANTHER" id="PTHR34606:SF4">
    <property type="entry name" value="OUTER MEMBRANE LIPOPROTEIN DOLP"/>
    <property type="match status" value="1"/>
</dbReference>
<gene>
    <name evidence="3" type="ORF">H0A76_07465</name>
</gene>